<dbReference type="Proteomes" id="UP001501490">
    <property type="component" value="Unassembled WGS sequence"/>
</dbReference>
<comment type="caution">
    <text evidence="2">The sequence shown here is derived from an EMBL/GenBank/DDBJ whole genome shotgun (WGS) entry which is preliminary data.</text>
</comment>
<gene>
    <name evidence="2" type="ORF">GCM10022236_34270</name>
</gene>
<dbReference type="EMBL" id="BAABAB010000023">
    <property type="protein sequence ID" value="GAA3629070.1"/>
    <property type="molecule type" value="Genomic_DNA"/>
</dbReference>
<proteinExistence type="predicted"/>
<name>A0ABP7ACB9_9ACTN</name>
<sequence length="62" mass="6400">MVMSTSQFAVIVGIALGVVAVFAGFGSFMIVLLFAAVGLVIGRLLEGKLDLRSLAGRSSERG</sequence>
<protein>
    <recommendedName>
        <fullName evidence="4">DUF2273 domain-containing protein</fullName>
    </recommendedName>
</protein>
<evidence type="ECO:0000313" key="3">
    <source>
        <dbReference type="Proteomes" id="UP001501490"/>
    </source>
</evidence>
<reference evidence="3" key="1">
    <citation type="journal article" date="2019" name="Int. J. Syst. Evol. Microbiol.">
        <title>The Global Catalogue of Microorganisms (GCM) 10K type strain sequencing project: providing services to taxonomists for standard genome sequencing and annotation.</title>
        <authorList>
            <consortium name="The Broad Institute Genomics Platform"/>
            <consortium name="The Broad Institute Genome Sequencing Center for Infectious Disease"/>
            <person name="Wu L."/>
            <person name="Ma J."/>
        </authorList>
    </citation>
    <scope>NUCLEOTIDE SEQUENCE [LARGE SCALE GENOMIC DNA]</scope>
    <source>
        <strain evidence="3">JCM 16929</strain>
    </source>
</reference>
<evidence type="ECO:0000313" key="2">
    <source>
        <dbReference type="EMBL" id="GAA3629070.1"/>
    </source>
</evidence>
<evidence type="ECO:0000256" key="1">
    <source>
        <dbReference type="SAM" id="Phobius"/>
    </source>
</evidence>
<keyword evidence="1" id="KW-1133">Transmembrane helix</keyword>
<organism evidence="2 3">
    <name type="scientific">Microlunatus ginsengisoli</name>
    <dbReference type="NCBI Taxonomy" id="363863"/>
    <lineage>
        <taxon>Bacteria</taxon>
        <taxon>Bacillati</taxon>
        <taxon>Actinomycetota</taxon>
        <taxon>Actinomycetes</taxon>
        <taxon>Propionibacteriales</taxon>
        <taxon>Propionibacteriaceae</taxon>
        <taxon>Microlunatus</taxon>
    </lineage>
</organism>
<keyword evidence="1" id="KW-0472">Membrane</keyword>
<keyword evidence="1" id="KW-0812">Transmembrane</keyword>
<evidence type="ECO:0008006" key="4">
    <source>
        <dbReference type="Google" id="ProtNLM"/>
    </source>
</evidence>
<feature type="transmembrane region" description="Helical" evidence="1">
    <location>
        <begin position="12"/>
        <end position="42"/>
    </location>
</feature>
<accession>A0ABP7ACB9</accession>
<keyword evidence="3" id="KW-1185">Reference proteome</keyword>